<accession>A0ABN8R6V9</accession>
<dbReference type="Proteomes" id="UP001159427">
    <property type="component" value="Unassembled WGS sequence"/>
</dbReference>
<sequence length="91" mass="10258">MKAPLYMLSDLDYADDIAMLPSAAAAADVGLHVNATKTKFLILNHPWSPPLQVKNINLDFDDDFNYPGSFIATTENDVKKLQGQEWDAFWR</sequence>
<evidence type="ECO:0008006" key="3">
    <source>
        <dbReference type="Google" id="ProtNLM"/>
    </source>
</evidence>
<name>A0ABN8R6V9_9CNID</name>
<evidence type="ECO:0000313" key="1">
    <source>
        <dbReference type="EMBL" id="CAH3175103.1"/>
    </source>
</evidence>
<protein>
    <recommendedName>
        <fullName evidence="3">Reverse transcriptase domain-containing protein</fullName>
    </recommendedName>
</protein>
<reference evidence="1 2" key="1">
    <citation type="submission" date="2022-05" db="EMBL/GenBank/DDBJ databases">
        <authorList>
            <consortium name="Genoscope - CEA"/>
            <person name="William W."/>
        </authorList>
    </citation>
    <scope>NUCLEOTIDE SEQUENCE [LARGE SCALE GENOMIC DNA]</scope>
</reference>
<gene>
    <name evidence="1" type="ORF">PEVE_00009920</name>
</gene>
<keyword evidence="2" id="KW-1185">Reference proteome</keyword>
<dbReference type="EMBL" id="CALNXI010001693">
    <property type="protein sequence ID" value="CAH3175103.1"/>
    <property type="molecule type" value="Genomic_DNA"/>
</dbReference>
<proteinExistence type="predicted"/>
<feature type="non-terminal residue" evidence="1">
    <location>
        <position position="91"/>
    </location>
</feature>
<organism evidence="1 2">
    <name type="scientific">Porites evermanni</name>
    <dbReference type="NCBI Taxonomy" id="104178"/>
    <lineage>
        <taxon>Eukaryota</taxon>
        <taxon>Metazoa</taxon>
        <taxon>Cnidaria</taxon>
        <taxon>Anthozoa</taxon>
        <taxon>Hexacorallia</taxon>
        <taxon>Scleractinia</taxon>
        <taxon>Fungiina</taxon>
        <taxon>Poritidae</taxon>
        <taxon>Porites</taxon>
    </lineage>
</organism>
<comment type="caution">
    <text evidence="1">The sequence shown here is derived from an EMBL/GenBank/DDBJ whole genome shotgun (WGS) entry which is preliminary data.</text>
</comment>
<evidence type="ECO:0000313" key="2">
    <source>
        <dbReference type="Proteomes" id="UP001159427"/>
    </source>
</evidence>